<organism evidence="1 2">
    <name type="scientific">Paraburkholderia youngii</name>
    <dbReference type="NCBI Taxonomy" id="2782701"/>
    <lineage>
        <taxon>Bacteria</taxon>
        <taxon>Pseudomonadati</taxon>
        <taxon>Pseudomonadota</taxon>
        <taxon>Betaproteobacteria</taxon>
        <taxon>Burkholderiales</taxon>
        <taxon>Burkholderiaceae</taxon>
        <taxon>Paraburkholderia</taxon>
    </lineage>
</organism>
<proteinExistence type="predicted"/>
<dbReference type="Gene3D" id="2.130.10.10">
    <property type="entry name" value="YVTN repeat-like/Quinoprotein amine dehydrogenase"/>
    <property type="match status" value="1"/>
</dbReference>
<dbReference type="InterPro" id="IPR036278">
    <property type="entry name" value="Sialidase_sf"/>
</dbReference>
<dbReference type="InterPro" id="IPR002860">
    <property type="entry name" value="BNR_rpt"/>
</dbReference>
<evidence type="ECO:0000313" key="1">
    <source>
        <dbReference type="EMBL" id="MBB5399200.1"/>
    </source>
</evidence>
<gene>
    <name evidence="1" type="ORF">HDG41_001239</name>
</gene>
<dbReference type="AlphaFoldDB" id="A0A7W8L2I5"/>
<reference evidence="1 2" key="1">
    <citation type="submission" date="2020-08" db="EMBL/GenBank/DDBJ databases">
        <title>Genomic Encyclopedia of Type Strains, Phase IV (KMG-V): Genome sequencing to study the core and pangenomes of soil and plant-associated prokaryotes.</title>
        <authorList>
            <person name="Whitman W."/>
        </authorList>
    </citation>
    <scope>NUCLEOTIDE SEQUENCE [LARGE SCALE GENOMIC DNA]</scope>
    <source>
        <strain evidence="1 2">JPY162</strain>
    </source>
</reference>
<evidence type="ECO:0000313" key="2">
    <source>
        <dbReference type="Proteomes" id="UP000592820"/>
    </source>
</evidence>
<dbReference type="Pfam" id="PF02012">
    <property type="entry name" value="BNR"/>
    <property type="match status" value="1"/>
</dbReference>
<sequence length="511" mass="53563">MSNIQVTHDSNLNNARSESSIVVNPNNPKQIVAGSKKFRDIHNYDFILATEYSTDGGLSWHDSADLMLSGFTLLTDPALAWDDVGNVYLVGLSGNNPPTFDTVGIVIYKSTDGGQTWSAPTPIHNSTGDDKQWAAGDANPASPFHGRVYAVWDDGSDMRFARTTDHGASWVGAGAGATPAGTVLVNDSFSPEIDVTANGDIYIVWIAGSEIKMIVSTDGGDSFSPATSPATGVSTLDAGLPAPHGWPVFPGGTFRVLTIPSASVFGSTVAVAWADFREGVSRIYCAVSSDGGASWPTGLSGKPLLAGPVSAGLQHFHPQIVIDPGGVIGCAFYEFGPKPSAPLIDVIMAQSVDGGASFDRATVTDQPWDPAIDAPWSHGDSNVTFIGDYFGLDASTRGFYPLWTDTRTGIQELWTDTVRANARISIPPGVYGQVAQILAGIIQDGGGDEIVGGHIVHIPPWGPELDILLGVAIQRIATLVSGPGGIAIQRAAMAMVAHVAQQEVKRLEGKG</sequence>
<evidence type="ECO:0008006" key="3">
    <source>
        <dbReference type="Google" id="ProtNLM"/>
    </source>
</evidence>
<dbReference type="RefSeq" id="WP_184225567.1">
    <property type="nucleotide sequence ID" value="NZ_JACHDE010000002.1"/>
</dbReference>
<dbReference type="Proteomes" id="UP000592820">
    <property type="component" value="Unassembled WGS sequence"/>
</dbReference>
<dbReference type="Gene3D" id="2.120.10.10">
    <property type="match status" value="1"/>
</dbReference>
<dbReference type="SUPFAM" id="SSF50939">
    <property type="entry name" value="Sialidases"/>
    <property type="match status" value="2"/>
</dbReference>
<comment type="caution">
    <text evidence="1">The sequence shown here is derived from an EMBL/GenBank/DDBJ whole genome shotgun (WGS) entry which is preliminary data.</text>
</comment>
<name>A0A7W8L2I5_9BURK</name>
<protein>
    <recommendedName>
        <fullName evidence="3">Exo-alpha-sialidase</fullName>
    </recommendedName>
</protein>
<dbReference type="EMBL" id="JACHDE010000002">
    <property type="protein sequence ID" value="MBB5399200.1"/>
    <property type="molecule type" value="Genomic_DNA"/>
</dbReference>
<dbReference type="InterPro" id="IPR015943">
    <property type="entry name" value="WD40/YVTN_repeat-like_dom_sf"/>
</dbReference>
<accession>A0A7W8L2I5</accession>
<dbReference type="CDD" id="cd15482">
    <property type="entry name" value="Sialidase_non-viral"/>
    <property type="match status" value="1"/>
</dbReference>